<dbReference type="OrthoDB" id="159299at2759"/>
<dbReference type="STRING" id="683840.U5H7V3"/>
<dbReference type="HOGENOM" id="CLU_063935_0_0_1"/>
<evidence type="ECO:0000256" key="3">
    <source>
        <dbReference type="ARBA" id="ARBA00022989"/>
    </source>
</evidence>
<keyword evidence="8" id="KW-1185">Reference proteome</keyword>
<keyword evidence="3" id="KW-1133">Transmembrane helix</keyword>
<dbReference type="AlphaFoldDB" id="U5H7V3"/>
<dbReference type="Pfam" id="PF02466">
    <property type="entry name" value="Tim17"/>
    <property type="match status" value="1"/>
</dbReference>
<evidence type="ECO:0000256" key="2">
    <source>
        <dbReference type="ARBA" id="ARBA00022692"/>
    </source>
</evidence>
<comment type="subcellular location">
    <subcellularLocation>
        <location evidence="1">Membrane</location>
        <topology evidence="1">Multi-pass membrane protein</topology>
    </subcellularLocation>
</comment>
<evidence type="ECO:0000256" key="5">
    <source>
        <dbReference type="SAM" id="MobiDB-lite"/>
    </source>
</evidence>
<evidence type="ECO:0000313" key="6">
    <source>
        <dbReference type="EMBL" id="KDE06417.1"/>
    </source>
</evidence>
<reference evidence="8" key="1">
    <citation type="submission" date="2010-11" db="EMBL/GenBank/DDBJ databases">
        <title>The genome sequence of Microbotryum violaceum strain p1A1 Lamole.</title>
        <authorList>
            <person name="Cuomo C."/>
            <person name="Perlin M."/>
            <person name="Young S.K."/>
            <person name="Zeng Q."/>
            <person name="Gargeya S."/>
            <person name="Alvarado L."/>
            <person name="Berlin A."/>
            <person name="Chapman S.B."/>
            <person name="Chen Z."/>
            <person name="Freedman E."/>
            <person name="Gellesch M."/>
            <person name="Goldberg J."/>
            <person name="Griggs A."/>
            <person name="Gujja S."/>
            <person name="Heilman E."/>
            <person name="Heiman D."/>
            <person name="Howarth C."/>
            <person name="Mehta T."/>
            <person name="Neiman D."/>
            <person name="Pearson M."/>
            <person name="Roberts A."/>
            <person name="Saif S."/>
            <person name="Shea T."/>
            <person name="Shenoy N."/>
            <person name="Sisk P."/>
            <person name="Stolte C."/>
            <person name="Sykes S."/>
            <person name="White J."/>
            <person name="Yandava C."/>
            <person name="Haas B."/>
            <person name="Nusbaum C."/>
            <person name="Birren B."/>
        </authorList>
    </citation>
    <scope>NUCLEOTIDE SEQUENCE [LARGE SCALE GENOMIC DNA]</scope>
    <source>
        <strain evidence="8">p1A1 Lamole</strain>
    </source>
</reference>
<dbReference type="GO" id="GO:0005744">
    <property type="term" value="C:TIM23 mitochondrial import inner membrane translocase complex"/>
    <property type="evidence" value="ECO:0007669"/>
    <property type="project" value="TreeGrafter"/>
</dbReference>
<dbReference type="InterPro" id="IPR045238">
    <property type="entry name" value="Tim23-like"/>
</dbReference>
<keyword evidence="4" id="KW-0472">Membrane</keyword>
<proteinExistence type="predicted"/>
<reference evidence="6" key="2">
    <citation type="submission" date="2010-11" db="EMBL/GenBank/DDBJ databases">
        <authorList>
            <consortium name="The Broad Institute Genome Sequencing Platform"/>
            <person name="Earl A."/>
            <person name="Ward D."/>
            <person name="Feldgarden M."/>
            <person name="Gevers D."/>
            <person name="Butler R."/>
            <person name="Young S.K."/>
            <person name="Zeng Q."/>
            <person name="Gargeya S."/>
            <person name="Fitzgerald M."/>
            <person name="Haas B."/>
            <person name="Abouelleil A."/>
            <person name="Alvarado L."/>
            <person name="Arachchi H.M."/>
            <person name="Berlin A."/>
            <person name="Brown A."/>
            <person name="Chapman S.B."/>
            <person name="Chen Z."/>
            <person name="Dunbar C."/>
            <person name="Freedman E."/>
            <person name="Gearin G."/>
            <person name="Gellesch M."/>
            <person name="Goldberg J."/>
            <person name="Griggs A."/>
            <person name="Gujja S."/>
            <person name="Heilman E."/>
            <person name="Heiman D."/>
            <person name="Howarth C."/>
            <person name="Larson L."/>
            <person name="Lui A."/>
            <person name="MacDonald P.J.P."/>
            <person name="Mehta T."/>
            <person name="Montmayeur A."/>
            <person name="Murphy C."/>
            <person name="Neiman D."/>
            <person name="Pearson M."/>
            <person name="Priest M."/>
            <person name="Roberts A."/>
            <person name="Saif S."/>
            <person name="Shea T."/>
            <person name="Shenoy N."/>
            <person name="Sisk P."/>
            <person name="Stolte C."/>
            <person name="Sykes S."/>
            <person name="White J."/>
            <person name="Yandava C."/>
            <person name="Wortman J."/>
            <person name="Nusbaum C."/>
            <person name="Birren B."/>
        </authorList>
    </citation>
    <scope>NUCLEOTIDE SEQUENCE</scope>
    <source>
        <strain evidence="6">P1A1 Lamole</strain>
    </source>
</reference>
<dbReference type="PANTHER" id="PTHR15371:SF0">
    <property type="entry name" value="SD19278P"/>
    <property type="match status" value="1"/>
</dbReference>
<dbReference type="GO" id="GO:0030150">
    <property type="term" value="P:protein import into mitochondrial matrix"/>
    <property type="evidence" value="ECO:0007669"/>
    <property type="project" value="TreeGrafter"/>
</dbReference>
<dbReference type="FunCoup" id="U5H7V3">
    <property type="interactions" value="478"/>
</dbReference>
<feature type="compositionally biased region" description="Low complexity" evidence="5">
    <location>
        <begin position="180"/>
        <end position="192"/>
    </location>
</feature>
<sequence>MSTATAPDSRDILGNARFSSFSGSSSSAYAYADAPNASSILGATSNIDPAALHPLAGLIDSKDLDYLALDDDKLSGVEGGQSVLPSRGWSDELCYGTGSTYLCGLAGGGIWGLYEGFRRPILPKAGQSIPIGSINPAAAAATSTATSAAGVPPASSIGAQATAFAQQAAAGSSTPKGTVPPEAAAGSATANPASKISRRLRWNHVLNQVTRRGSFTGNNAGVLALIYNGFNSTLDSYRGGKHDIYGSMAAGAMTGALWRCTAGVKPMIISSGLLTVGAAAWTTVKLQFL</sequence>
<gene>
    <name evidence="6" type="ORF">MVLG_03323</name>
</gene>
<reference evidence="6 8" key="3">
    <citation type="journal article" date="2015" name="BMC Genomics">
        <title>Sex and parasites: genomic and transcriptomic analysis of Microbotryum lychnidis-dioicae, the biotrophic and plant-castrating anther smut fungus.</title>
        <authorList>
            <person name="Perlin M.H."/>
            <person name="Amselem J."/>
            <person name="Fontanillas E."/>
            <person name="Toh S.S."/>
            <person name="Chen Z."/>
            <person name="Goldberg J."/>
            <person name="Duplessis S."/>
            <person name="Henrissat B."/>
            <person name="Young S."/>
            <person name="Zeng Q."/>
            <person name="Aguileta G."/>
            <person name="Petit E."/>
            <person name="Badouin H."/>
            <person name="Andrews J."/>
            <person name="Razeeq D."/>
            <person name="Gabaldon T."/>
            <person name="Quesneville H."/>
            <person name="Giraud T."/>
            <person name="Hood M.E."/>
            <person name="Schultz D.J."/>
            <person name="Cuomo C.A."/>
        </authorList>
    </citation>
    <scope>NUCLEOTIDE SEQUENCE [LARGE SCALE GENOMIC DNA]</scope>
    <source>
        <strain evidence="8">p1A1 Lamole</strain>
        <strain evidence="6">P1A1 Lamole</strain>
    </source>
</reference>
<keyword evidence="2" id="KW-0812">Transmembrane</keyword>
<dbReference type="PANTHER" id="PTHR15371">
    <property type="entry name" value="TIM23"/>
    <property type="match status" value="1"/>
</dbReference>
<dbReference type="EMBL" id="GL541672">
    <property type="protein sequence ID" value="KDE06417.1"/>
    <property type="molecule type" value="Genomic_DNA"/>
</dbReference>
<evidence type="ECO:0000313" key="8">
    <source>
        <dbReference type="Proteomes" id="UP000017200"/>
    </source>
</evidence>
<protein>
    <recommendedName>
        <fullName evidence="9">Mitochondrial import inner membrane translocase subunit TIM23</fullName>
    </recommendedName>
</protein>
<dbReference type="GO" id="GO:0008320">
    <property type="term" value="F:protein transmembrane transporter activity"/>
    <property type="evidence" value="ECO:0007669"/>
    <property type="project" value="TreeGrafter"/>
</dbReference>
<reference evidence="7" key="4">
    <citation type="submission" date="2015-06" db="UniProtKB">
        <authorList>
            <consortium name="EnsemblFungi"/>
        </authorList>
    </citation>
    <scope>IDENTIFICATION</scope>
</reference>
<evidence type="ECO:0000313" key="7">
    <source>
        <dbReference type="EnsemblFungi" id="MVLG_03323T0"/>
    </source>
</evidence>
<evidence type="ECO:0000256" key="4">
    <source>
        <dbReference type="ARBA" id="ARBA00023136"/>
    </source>
</evidence>
<dbReference type="EMBL" id="AEIJ01000316">
    <property type="status" value="NOT_ANNOTATED_CDS"/>
    <property type="molecule type" value="Genomic_DNA"/>
</dbReference>
<accession>U5H7V3</accession>
<dbReference type="OMA" id="HDIYGSM"/>
<feature type="region of interest" description="Disordered" evidence="5">
    <location>
        <begin position="169"/>
        <end position="192"/>
    </location>
</feature>
<dbReference type="EnsemblFungi" id="MVLG_03323T0">
    <property type="protein sequence ID" value="MVLG_03323T0"/>
    <property type="gene ID" value="MVLG_03323"/>
</dbReference>
<dbReference type="InParanoid" id="U5H7V3"/>
<dbReference type="Proteomes" id="UP000017200">
    <property type="component" value="Unassembled WGS sequence"/>
</dbReference>
<name>U5H7V3_USTV1</name>
<evidence type="ECO:0000256" key="1">
    <source>
        <dbReference type="ARBA" id="ARBA00004141"/>
    </source>
</evidence>
<organism evidence="6">
    <name type="scientific">Microbotryum lychnidis-dioicae (strain p1A1 Lamole / MvSl-1064)</name>
    <name type="common">Anther smut fungus</name>
    <dbReference type="NCBI Taxonomy" id="683840"/>
    <lineage>
        <taxon>Eukaryota</taxon>
        <taxon>Fungi</taxon>
        <taxon>Dikarya</taxon>
        <taxon>Basidiomycota</taxon>
        <taxon>Pucciniomycotina</taxon>
        <taxon>Microbotryomycetes</taxon>
        <taxon>Microbotryales</taxon>
        <taxon>Microbotryaceae</taxon>
        <taxon>Microbotryum</taxon>
    </lineage>
</organism>
<evidence type="ECO:0008006" key="9">
    <source>
        <dbReference type="Google" id="ProtNLM"/>
    </source>
</evidence>